<organism evidence="2 3">
    <name type="scientific">Caerostris darwini</name>
    <dbReference type="NCBI Taxonomy" id="1538125"/>
    <lineage>
        <taxon>Eukaryota</taxon>
        <taxon>Metazoa</taxon>
        <taxon>Ecdysozoa</taxon>
        <taxon>Arthropoda</taxon>
        <taxon>Chelicerata</taxon>
        <taxon>Arachnida</taxon>
        <taxon>Araneae</taxon>
        <taxon>Araneomorphae</taxon>
        <taxon>Entelegynae</taxon>
        <taxon>Araneoidea</taxon>
        <taxon>Araneidae</taxon>
        <taxon>Caerostris</taxon>
    </lineage>
</organism>
<feature type="domain" description="BHLH" evidence="1">
    <location>
        <begin position="46"/>
        <end position="75"/>
    </location>
</feature>
<evidence type="ECO:0000259" key="1">
    <source>
        <dbReference type="Pfam" id="PF00010"/>
    </source>
</evidence>
<dbReference type="EMBL" id="BPLQ01015723">
    <property type="protein sequence ID" value="GIY90915.1"/>
    <property type="molecule type" value="Genomic_DNA"/>
</dbReference>
<comment type="caution">
    <text evidence="2">The sequence shown here is derived from an EMBL/GenBank/DDBJ whole genome shotgun (WGS) entry which is preliminary data.</text>
</comment>
<evidence type="ECO:0000313" key="2">
    <source>
        <dbReference type="EMBL" id="GIY90915.1"/>
    </source>
</evidence>
<dbReference type="GO" id="GO:0046983">
    <property type="term" value="F:protein dimerization activity"/>
    <property type="evidence" value="ECO:0007669"/>
    <property type="project" value="InterPro"/>
</dbReference>
<name>A0AAV4XAB6_9ARAC</name>
<proteinExistence type="predicted"/>
<reference evidence="2 3" key="1">
    <citation type="submission" date="2021-06" db="EMBL/GenBank/DDBJ databases">
        <title>Caerostris darwini draft genome.</title>
        <authorList>
            <person name="Kono N."/>
            <person name="Arakawa K."/>
        </authorList>
    </citation>
    <scope>NUCLEOTIDE SEQUENCE [LARGE SCALE GENOMIC DNA]</scope>
</reference>
<keyword evidence="3" id="KW-1185">Reference proteome</keyword>
<accession>A0AAV4XAB6</accession>
<gene>
    <name evidence="2" type="ORF">CDAR_491251</name>
</gene>
<dbReference type="Gene3D" id="4.10.280.10">
    <property type="entry name" value="Helix-loop-helix DNA-binding domain"/>
    <property type="match status" value="1"/>
</dbReference>
<dbReference type="AlphaFoldDB" id="A0AAV4XAB6"/>
<sequence>MATFDLLTLYRLRLRSNFKAASQVKSSFINLNMSKNNDKSWRIECNQMERSRRENVRDSFNQLRKCITKNIPTEKGESSQEHFQYMETSERV</sequence>
<dbReference type="Pfam" id="PF00010">
    <property type="entry name" value="HLH"/>
    <property type="match status" value="1"/>
</dbReference>
<dbReference type="Proteomes" id="UP001054837">
    <property type="component" value="Unassembled WGS sequence"/>
</dbReference>
<dbReference type="SUPFAM" id="SSF47459">
    <property type="entry name" value="HLH, helix-loop-helix DNA-binding domain"/>
    <property type="match status" value="1"/>
</dbReference>
<dbReference type="InterPro" id="IPR036638">
    <property type="entry name" value="HLH_DNA-bd_sf"/>
</dbReference>
<protein>
    <recommendedName>
        <fullName evidence="1">BHLH domain-containing protein</fullName>
    </recommendedName>
</protein>
<evidence type="ECO:0000313" key="3">
    <source>
        <dbReference type="Proteomes" id="UP001054837"/>
    </source>
</evidence>
<dbReference type="InterPro" id="IPR011598">
    <property type="entry name" value="bHLH_dom"/>
</dbReference>